<keyword evidence="3" id="KW-1185">Reference proteome</keyword>
<dbReference type="Proteomes" id="UP001154282">
    <property type="component" value="Unassembled WGS sequence"/>
</dbReference>
<name>A0AAV0S0M0_9ROSI</name>
<evidence type="ECO:0000313" key="3">
    <source>
        <dbReference type="Proteomes" id="UP001154282"/>
    </source>
</evidence>
<feature type="non-terminal residue" evidence="2">
    <location>
        <position position="1"/>
    </location>
</feature>
<sequence length="95" mass="10373">QSPFARSNTPPPLGSHLRLLSLRTTPPLAASSTRAPKLIGQPRETQAESDADSNAHRSSVGRCLCSSRTVAPNRPLLRRRGCRELKRRSTAKEST</sequence>
<feature type="compositionally biased region" description="Basic residues" evidence="1">
    <location>
        <begin position="76"/>
        <end position="89"/>
    </location>
</feature>
<organism evidence="2 3">
    <name type="scientific">Linum tenue</name>
    <dbReference type="NCBI Taxonomy" id="586396"/>
    <lineage>
        <taxon>Eukaryota</taxon>
        <taxon>Viridiplantae</taxon>
        <taxon>Streptophyta</taxon>
        <taxon>Embryophyta</taxon>
        <taxon>Tracheophyta</taxon>
        <taxon>Spermatophyta</taxon>
        <taxon>Magnoliopsida</taxon>
        <taxon>eudicotyledons</taxon>
        <taxon>Gunneridae</taxon>
        <taxon>Pentapetalae</taxon>
        <taxon>rosids</taxon>
        <taxon>fabids</taxon>
        <taxon>Malpighiales</taxon>
        <taxon>Linaceae</taxon>
        <taxon>Linum</taxon>
    </lineage>
</organism>
<feature type="non-terminal residue" evidence="2">
    <location>
        <position position="95"/>
    </location>
</feature>
<protein>
    <submittedName>
        <fullName evidence="2">Uncharacterized protein</fullName>
    </submittedName>
</protein>
<dbReference type="AlphaFoldDB" id="A0AAV0S0M0"/>
<evidence type="ECO:0000313" key="2">
    <source>
        <dbReference type="EMBL" id="CAI0625532.1"/>
    </source>
</evidence>
<feature type="region of interest" description="Disordered" evidence="1">
    <location>
        <begin position="23"/>
        <end position="62"/>
    </location>
</feature>
<gene>
    <name evidence="2" type="ORF">LITE_LOCUS50471</name>
</gene>
<proteinExistence type="predicted"/>
<comment type="caution">
    <text evidence="2">The sequence shown here is derived from an EMBL/GenBank/DDBJ whole genome shotgun (WGS) entry which is preliminary data.</text>
</comment>
<dbReference type="EMBL" id="CAMGYJ010000011">
    <property type="protein sequence ID" value="CAI0625532.1"/>
    <property type="molecule type" value="Genomic_DNA"/>
</dbReference>
<evidence type="ECO:0000256" key="1">
    <source>
        <dbReference type="SAM" id="MobiDB-lite"/>
    </source>
</evidence>
<feature type="region of interest" description="Disordered" evidence="1">
    <location>
        <begin position="76"/>
        <end position="95"/>
    </location>
</feature>
<reference evidence="2" key="1">
    <citation type="submission" date="2022-08" db="EMBL/GenBank/DDBJ databases">
        <authorList>
            <person name="Gutierrez-Valencia J."/>
        </authorList>
    </citation>
    <scope>NUCLEOTIDE SEQUENCE</scope>
</reference>
<accession>A0AAV0S0M0</accession>